<dbReference type="Proteomes" id="UP000070371">
    <property type="component" value="Chromosome"/>
</dbReference>
<dbReference type="STRING" id="1579316.RC74_20760"/>
<evidence type="ECO:0000313" key="1">
    <source>
        <dbReference type="EMBL" id="AML53359.1"/>
    </source>
</evidence>
<dbReference type="RefSeq" id="WP_038999847.1">
    <property type="nucleotide sequence ID" value="NZ_CP014327.1"/>
</dbReference>
<keyword evidence="2" id="KW-1185">Reference proteome</keyword>
<protein>
    <submittedName>
        <fullName evidence="1">Uncharacterized protein</fullName>
    </submittedName>
</protein>
<dbReference type="OrthoDB" id="7889106at2"/>
<organism evidence="1 2">
    <name type="scientific">Falsihalocynthiibacter arcticus</name>
    <dbReference type="NCBI Taxonomy" id="1579316"/>
    <lineage>
        <taxon>Bacteria</taxon>
        <taxon>Pseudomonadati</taxon>
        <taxon>Pseudomonadota</taxon>
        <taxon>Alphaproteobacteria</taxon>
        <taxon>Rhodobacterales</taxon>
        <taxon>Roseobacteraceae</taxon>
        <taxon>Falsihalocynthiibacter</taxon>
    </lineage>
</organism>
<accession>A0A126V6M8</accession>
<proteinExistence type="predicted"/>
<name>A0A126V6M8_9RHOB</name>
<dbReference type="EMBL" id="CP014327">
    <property type="protein sequence ID" value="AML53359.1"/>
    <property type="molecule type" value="Genomic_DNA"/>
</dbReference>
<evidence type="ECO:0000313" key="2">
    <source>
        <dbReference type="Proteomes" id="UP000070371"/>
    </source>
</evidence>
<gene>
    <name evidence="1" type="ORF">RC74_20760</name>
</gene>
<sequence length="84" mass="9089">MTQKSCYGTMFPETLGGGAENGTVSGKVFGYNTIPRGLAGPKRTPNADTKEWEECLRCETFDSCYKLSSAKFSLLTAIDGPIRS</sequence>
<dbReference type="KEGG" id="hat:RC74_20760"/>
<reference evidence="1 2" key="1">
    <citation type="submission" date="2016-02" db="EMBL/GenBank/DDBJ databases">
        <title>Complete genome sequence of Halocynthiibacter arcticus PAMC 20958t from arctic marine sediment.</title>
        <authorList>
            <person name="Lee Y.M."/>
            <person name="Baek K."/>
            <person name="Lee H.K."/>
            <person name="Shin S.C."/>
        </authorList>
    </citation>
    <scope>NUCLEOTIDE SEQUENCE [LARGE SCALE GENOMIC DNA]</scope>
    <source>
        <strain evidence="1">PAMC 20958</strain>
    </source>
</reference>
<dbReference type="AlphaFoldDB" id="A0A126V6M8"/>